<feature type="domain" description="DUF2062" evidence="2">
    <location>
        <begin position="21"/>
        <end position="154"/>
    </location>
</feature>
<dbReference type="InterPro" id="IPR018639">
    <property type="entry name" value="DUF2062"/>
</dbReference>
<keyword evidence="1" id="KW-1133">Transmembrane helix</keyword>
<reference evidence="3 4" key="2">
    <citation type="journal article" date="2010" name="Stand. Genomic Sci.">
        <title>Complete genome sequence of Sulfurospirillum deleyianum type strain (5175).</title>
        <authorList>
            <person name="Sikorski J."/>
            <person name="Lapidus A."/>
            <person name="Copeland A."/>
            <person name="Glavina Del Rio T."/>
            <person name="Nolan M."/>
            <person name="Lucas S."/>
            <person name="Chen F."/>
            <person name="Tice H."/>
            <person name="Cheng J.F."/>
            <person name="Saunders E."/>
            <person name="Bruce D."/>
            <person name="Goodwin L."/>
            <person name="Pitluck S."/>
            <person name="Ovchinnikova G."/>
            <person name="Pati A."/>
            <person name="Ivanova N."/>
            <person name="Mavromatis K."/>
            <person name="Chen A."/>
            <person name="Palaniappan K."/>
            <person name="Chain P."/>
            <person name="Land M."/>
            <person name="Hauser L."/>
            <person name="Chang Y.J."/>
            <person name="Jeffries C.D."/>
            <person name="Brettin T."/>
            <person name="Detter J.C."/>
            <person name="Han C."/>
            <person name="Rohde M."/>
            <person name="Lang E."/>
            <person name="Spring S."/>
            <person name="Goker M."/>
            <person name="Bristow J."/>
            <person name="Eisen J.A."/>
            <person name="Markowitz V."/>
            <person name="Hugenholtz P."/>
            <person name="Kyrpides N.C."/>
            <person name="Klenk H.P."/>
        </authorList>
    </citation>
    <scope>NUCLEOTIDE SEQUENCE [LARGE SCALE GENOMIC DNA]</scope>
    <source>
        <strain evidence="4">ATCC 51133 / DSM 6946 / 5175</strain>
    </source>
</reference>
<name>D1B3I8_SULD5</name>
<keyword evidence="1" id="KW-0472">Membrane</keyword>
<dbReference type="EMBL" id="CP001816">
    <property type="protein sequence ID" value="ACZ12658.1"/>
    <property type="molecule type" value="Genomic_DNA"/>
</dbReference>
<dbReference type="Pfam" id="PF09835">
    <property type="entry name" value="DUF2062"/>
    <property type="match status" value="1"/>
</dbReference>
<dbReference type="eggNOG" id="COG3216">
    <property type="taxonomic scope" value="Bacteria"/>
</dbReference>
<evidence type="ECO:0000259" key="2">
    <source>
        <dbReference type="Pfam" id="PF09835"/>
    </source>
</evidence>
<dbReference type="OrthoDB" id="9794343at2"/>
<reference evidence="4" key="1">
    <citation type="submission" date="2009-11" db="EMBL/GenBank/DDBJ databases">
        <title>The complete genome of Sulfurospirillum deleyianum DSM 6946.</title>
        <authorList>
            <consortium name="US DOE Joint Genome Institute (JGI-PGF)"/>
            <person name="Lucas S."/>
            <person name="Copeland A."/>
            <person name="Lapidus A."/>
            <person name="Glavina del Rio T."/>
            <person name="Dalin E."/>
            <person name="Tice H."/>
            <person name="Bruce D."/>
            <person name="Goodwin L."/>
            <person name="Pitluck S."/>
            <person name="Kyrpides N."/>
            <person name="Mavromatis K."/>
            <person name="Ivanova N."/>
            <person name="Ovchinnikova G."/>
            <person name="Munk A.C."/>
            <person name="Lu M."/>
            <person name="Brettin T."/>
            <person name="Detter J.C."/>
            <person name="Han C."/>
            <person name="Tapia R."/>
            <person name="Larimer F."/>
            <person name="Land M."/>
            <person name="Hauser L."/>
            <person name="Markowitz V."/>
            <person name="Cheng J.F."/>
            <person name="Hugenholtz P."/>
            <person name="Woyke T."/>
            <person name="Wu D."/>
            <person name="Aumann P."/>
            <person name="Schneider S."/>
            <person name="Lang E."/>
            <person name="Spring S."/>
            <person name="Klenk H.P."/>
            <person name="Eisen J.A."/>
        </authorList>
    </citation>
    <scope>NUCLEOTIDE SEQUENCE [LARGE SCALE GENOMIC DNA]</scope>
    <source>
        <strain evidence="4">ATCC 51133 / DSM 6946 / 5175</strain>
    </source>
</reference>
<organism evidence="3 4">
    <name type="scientific">Sulfurospirillum deleyianum (strain ATCC 51133 / DSM 6946 / 5175)</name>
    <dbReference type="NCBI Taxonomy" id="525898"/>
    <lineage>
        <taxon>Bacteria</taxon>
        <taxon>Pseudomonadati</taxon>
        <taxon>Campylobacterota</taxon>
        <taxon>Epsilonproteobacteria</taxon>
        <taxon>Campylobacterales</taxon>
        <taxon>Sulfurospirillaceae</taxon>
        <taxon>Sulfurospirillum</taxon>
    </lineage>
</organism>
<gene>
    <name evidence="3" type="ordered locus">Sdel_1643</name>
</gene>
<dbReference type="KEGG" id="sdl:Sdel_1643"/>
<feature type="transmembrane region" description="Helical" evidence="1">
    <location>
        <begin position="38"/>
        <end position="64"/>
    </location>
</feature>
<protein>
    <recommendedName>
        <fullName evidence="2">DUF2062 domain-containing protein</fullName>
    </recommendedName>
</protein>
<keyword evidence="4" id="KW-1185">Reference proteome</keyword>
<evidence type="ECO:0000313" key="4">
    <source>
        <dbReference type="Proteomes" id="UP000002222"/>
    </source>
</evidence>
<evidence type="ECO:0000256" key="1">
    <source>
        <dbReference type="SAM" id="Phobius"/>
    </source>
</evidence>
<dbReference type="AlphaFoldDB" id="D1B3I8"/>
<keyword evidence="1" id="KW-0812">Transmembrane</keyword>
<accession>D1B3I8</accession>
<dbReference type="PANTHER" id="PTHR40547">
    <property type="entry name" value="SLL0298 PROTEIN"/>
    <property type="match status" value="1"/>
</dbReference>
<dbReference type="HOGENOM" id="CLU_102912_3_1_7"/>
<feature type="transmembrane region" description="Helical" evidence="1">
    <location>
        <begin position="121"/>
        <end position="142"/>
    </location>
</feature>
<proteinExistence type="predicted"/>
<dbReference type="RefSeq" id="WP_012857408.1">
    <property type="nucleotide sequence ID" value="NC_013512.1"/>
</dbReference>
<feature type="transmembrane region" description="Helical" evidence="1">
    <location>
        <begin position="70"/>
        <end position="89"/>
    </location>
</feature>
<evidence type="ECO:0000313" key="3">
    <source>
        <dbReference type="EMBL" id="ACZ12658.1"/>
    </source>
</evidence>
<dbReference type="STRING" id="525898.Sdel_1643"/>
<sequence>MRKVFKRTLTSSKFDSFLEKYSISKEYLFINRKMVTRALFIGVFIGVIPMPFQMFLVLGMIFFMKFNVPIALSMVWLSNPLTIPFMYYIEYMTGSYILGMEHASVTLSLEWFEKHFTRIMLPLYVGTLFYAVSLAPLVYYVVDRLWIYSVRKERKKSQEKRAS</sequence>
<dbReference type="Proteomes" id="UP000002222">
    <property type="component" value="Chromosome"/>
</dbReference>
<dbReference type="PANTHER" id="PTHR40547:SF1">
    <property type="entry name" value="SLL0298 PROTEIN"/>
    <property type="match status" value="1"/>
</dbReference>